<evidence type="ECO:0000256" key="3">
    <source>
        <dbReference type="ARBA" id="ARBA00023140"/>
    </source>
</evidence>
<dbReference type="Proteomes" id="UP000750334">
    <property type="component" value="Unassembled WGS sequence"/>
</dbReference>
<dbReference type="GO" id="GO:0016559">
    <property type="term" value="P:peroxisome fission"/>
    <property type="evidence" value="ECO:0007669"/>
    <property type="project" value="InterPro"/>
</dbReference>
<dbReference type="EMBL" id="PUHR01000014">
    <property type="protein sequence ID" value="KAG0671207.1"/>
    <property type="molecule type" value="Genomic_DNA"/>
</dbReference>
<reference evidence="5 6" key="1">
    <citation type="submission" date="2020-11" db="EMBL/GenBank/DDBJ databases">
        <title>Kefir isolates.</title>
        <authorList>
            <person name="Marcisauskas S."/>
            <person name="Kim Y."/>
            <person name="Blasche S."/>
        </authorList>
    </citation>
    <scope>NUCLEOTIDE SEQUENCE [LARGE SCALE GENOMIC DNA]</scope>
    <source>
        <strain evidence="5 6">OG2</strain>
    </source>
</reference>
<organism evidence="5 6">
    <name type="scientific">Maudiozyma exigua</name>
    <name type="common">Yeast</name>
    <name type="synonym">Kazachstania exigua</name>
    <dbReference type="NCBI Taxonomy" id="34358"/>
    <lineage>
        <taxon>Eukaryota</taxon>
        <taxon>Fungi</taxon>
        <taxon>Dikarya</taxon>
        <taxon>Ascomycota</taxon>
        <taxon>Saccharomycotina</taxon>
        <taxon>Saccharomycetes</taxon>
        <taxon>Saccharomycetales</taxon>
        <taxon>Saccharomycetaceae</taxon>
        <taxon>Maudiozyma</taxon>
    </lineage>
</organism>
<accession>A0A9P7BB30</accession>
<dbReference type="InterPro" id="IPR008733">
    <property type="entry name" value="PEX11"/>
</dbReference>
<keyword evidence="3" id="KW-0576">Peroxisome</keyword>
<dbReference type="GO" id="GO:0005778">
    <property type="term" value="C:peroxisomal membrane"/>
    <property type="evidence" value="ECO:0007669"/>
    <property type="project" value="UniProtKB-SubCell"/>
</dbReference>
<evidence type="ECO:0000256" key="4">
    <source>
        <dbReference type="ARBA" id="ARBA00046271"/>
    </source>
</evidence>
<comment type="caution">
    <text evidence="5">The sequence shown here is derived from an EMBL/GenBank/DDBJ whole genome shotgun (WGS) entry which is preliminary data.</text>
</comment>
<evidence type="ECO:0000256" key="1">
    <source>
        <dbReference type="ARBA" id="ARBA00022593"/>
    </source>
</evidence>
<protein>
    <recommendedName>
        <fullName evidence="7">Peroxisomal membrane protein PEX25</fullName>
    </recommendedName>
</protein>
<dbReference type="PANTHER" id="PTHR12652:SF50">
    <property type="entry name" value="PEROXIN 11"/>
    <property type="match status" value="1"/>
</dbReference>
<dbReference type="PANTHER" id="PTHR12652">
    <property type="entry name" value="PEROXISOMAL BIOGENESIS FACTOR 11"/>
    <property type="match status" value="1"/>
</dbReference>
<dbReference type="OrthoDB" id="411017at2759"/>
<dbReference type="Pfam" id="PF05648">
    <property type="entry name" value="PEX11"/>
    <property type="match status" value="1"/>
</dbReference>
<name>A0A9P7BB30_MAUEX</name>
<keyword evidence="1" id="KW-0962">Peroxisome biogenesis</keyword>
<gene>
    <name evidence="5" type="ORF">C6P45_000970</name>
</gene>
<proteinExistence type="predicted"/>
<dbReference type="AlphaFoldDB" id="A0A9P7BB30"/>
<sequence length="392" mass="46525">MDSSYLHSEELMHNHYATDIEIGNIFNQKQMTEEGGMVETILENPDDNHNDQEKTMKIKIPKHEKKLIIDNMEILHYLINSLSGKDKIAKILKYILQIVKMFITKFLKQRKFINSGQIRLTSLYNLQNLKNLLLQPNLFISLVFLKINQKLSYVIEQLGTYRYILRFGNSPFLIYNMMKNCSKLWNYKDKNLSLQQTFFNHFCNETTFRELINLYYTICDELVLLHKFKIWSNPSFYDTIMKHECWTWQTDILLNVKDSLIKLSDLQNKELEYTIQLQVKRRATQLYVNKDQSLVSPIRKQLLHDLRNFNETDNENIIINRKLKEIKQEIRFVYFDLIKLSFDGCANSLDIFNIKAPPLVYPLLSLGSGITSLIKMWKQARIDIIKTKAKEK</sequence>
<keyword evidence="2" id="KW-0472">Membrane</keyword>
<comment type="subcellular location">
    <subcellularLocation>
        <location evidence="4">Peroxisome membrane</location>
    </subcellularLocation>
</comment>
<evidence type="ECO:0000313" key="5">
    <source>
        <dbReference type="EMBL" id="KAG0671207.1"/>
    </source>
</evidence>
<evidence type="ECO:0000256" key="2">
    <source>
        <dbReference type="ARBA" id="ARBA00023136"/>
    </source>
</evidence>
<evidence type="ECO:0008006" key="7">
    <source>
        <dbReference type="Google" id="ProtNLM"/>
    </source>
</evidence>
<keyword evidence="6" id="KW-1185">Reference proteome</keyword>
<evidence type="ECO:0000313" key="6">
    <source>
        <dbReference type="Proteomes" id="UP000750334"/>
    </source>
</evidence>